<feature type="transmembrane region" description="Helical" evidence="1">
    <location>
        <begin position="98"/>
        <end position="117"/>
    </location>
</feature>
<evidence type="ECO:0000256" key="1">
    <source>
        <dbReference type="SAM" id="Phobius"/>
    </source>
</evidence>
<dbReference type="RefSeq" id="WP_116651897.1">
    <property type="nucleotide sequence ID" value="NZ_QUZK01000052.1"/>
</dbReference>
<dbReference type="PIRSF" id="PIRSF005610">
    <property type="entry name" value="SirB"/>
    <property type="match status" value="1"/>
</dbReference>
<dbReference type="AlphaFoldDB" id="A0A3E1K4Z1"/>
<keyword evidence="1" id="KW-0812">Transmembrane</keyword>
<dbReference type="EMBL" id="QUZK01000052">
    <property type="protein sequence ID" value="RFF29091.1"/>
    <property type="molecule type" value="Genomic_DNA"/>
</dbReference>
<dbReference type="InterPro" id="IPR007360">
    <property type="entry name" value="SirB"/>
</dbReference>
<dbReference type="GO" id="GO:0005886">
    <property type="term" value="C:plasma membrane"/>
    <property type="evidence" value="ECO:0007669"/>
    <property type="project" value="TreeGrafter"/>
</dbReference>
<gene>
    <name evidence="2" type="ORF">DZC52_14650</name>
</gene>
<organism evidence="2 3">
    <name type="scientific">Wenzhouxiangella sediminis</name>
    <dbReference type="NCBI Taxonomy" id="1792836"/>
    <lineage>
        <taxon>Bacteria</taxon>
        <taxon>Pseudomonadati</taxon>
        <taxon>Pseudomonadota</taxon>
        <taxon>Gammaproteobacteria</taxon>
        <taxon>Chromatiales</taxon>
        <taxon>Wenzhouxiangellaceae</taxon>
        <taxon>Wenzhouxiangella</taxon>
    </lineage>
</organism>
<proteinExistence type="predicted"/>
<keyword evidence="3" id="KW-1185">Reference proteome</keyword>
<evidence type="ECO:0000313" key="2">
    <source>
        <dbReference type="EMBL" id="RFF29091.1"/>
    </source>
</evidence>
<keyword evidence="1" id="KW-0472">Membrane</keyword>
<name>A0A3E1K4Z1_9GAMM</name>
<dbReference type="PANTHER" id="PTHR39594:SF1">
    <property type="entry name" value="PROTEIN YCHQ"/>
    <property type="match status" value="1"/>
</dbReference>
<comment type="caution">
    <text evidence="2">The sequence shown here is derived from an EMBL/GenBank/DDBJ whole genome shotgun (WGS) entry which is preliminary data.</text>
</comment>
<feature type="transmembrane region" description="Helical" evidence="1">
    <location>
        <begin position="44"/>
        <end position="63"/>
    </location>
</feature>
<sequence>MQYYPLLKNIHVFLALTSGIGFALRGFIRLVLRQPLAHRFWKIAPHIVDTVLLASGVTLWIVVGWPLMSWLGVKLLLVLAYILLGIAAFKARDRSRAVGFYLVALCVFLAVAALALHKPL</sequence>
<feature type="transmembrane region" description="Helical" evidence="1">
    <location>
        <begin position="12"/>
        <end position="32"/>
    </location>
</feature>
<dbReference type="Proteomes" id="UP000260351">
    <property type="component" value="Unassembled WGS sequence"/>
</dbReference>
<dbReference type="OrthoDB" id="5588650at2"/>
<evidence type="ECO:0000313" key="3">
    <source>
        <dbReference type="Proteomes" id="UP000260351"/>
    </source>
</evidence>
<reference evidence="2 3" key="1">
    <citation type="submission" date="2018-08" db="EMBL/GenBank/DDBJ databases">
        <title>Wenzhouxiangella salilacus sp. nov., a novel bacterium isolated from a saline lake in Xinjiang Province, China.</title>
        <authorList>
            <person name="Han S."/>
        </authorList>
    </citation>
    <scope>NUCLEOTIDE SEQUENCE [LARGE SCALE GENOMIC DNA]</scope>
    <source>
        <strain evidence="2 3">XDB06</strain>
    </source>
</reference>
<protein>
    <submittedName>
        <fullName evidence="2">Regulator SirB</fullName>
    </submittedName>
</protein>
<keyword evidence="1" id="KW-1133">Transmembrane helix</keyword>
<dbReference type="PANTHER" id="PTHR39594">
    <property type="entry name" value="PROTEIN YCHQ"/>
    <property type="match status" value="1"/>
</dbReference>
<dbReference type="Pfam" id="PF04247">
    <property type="entry name" value="SirB"/>
    <property type="match status" value="1"/>
</dbReference>
<accession>A0A3E1K4Z1</accession>
<feature type="transmembrane region" description="Helical" evidence="1">
    <location>
        <begin position="69"/>
        <end position="89"/>
    </location>
</feature>